<evidence type="ECO:0000256" key="8">
    <source>
        <dbReference type="RuleBase" id="RU003435"/>
    </source>
</evidence>
<organism evidence="11 12">
    <name type="scientific">Pyrrhoderma noxium</name>
    <dbReference type="NCBI Taxonomy" id="2282107"/>
    <lineage>
        <taxon>Eukaryota</taxon>
        <taxon>Fungi</taxon>
        <taxon>Dikarya</taxon>
        <taxon>Basidiomycota</taxon>
        <taxon>Agaricomycotina</taxon>
        <taxon>Agaricomycetes</taxon>
        <taxon>Hymenochaetales</taxon>
        <taxon>Hymenochaetaceae</taxon>
        <taxon>Pyrrhoderma</taxon>
    </lineage>
</organism>
<evidence type="ECO:0000256" key="3">
    <source>
        <dbReference type="ARBA" id="ARBA00022723"/>
    </source>
</evidence>
<keyword evidence="12" id="KW-1185">Reference proteome</keyword>
<name>A0A286UBI9_9AGAM</name>
<evidence type="ECO:0000256" key="6">
    <source>
        <dbReference type="ARBA" id="ARBA00023049"/>
    </source>
</evidence>
<dbReference type="SUPFAM" id="SSF55486">
    <property type="entry name" value="Metalloproteases ('zincins'), catalytic domain"/>
    <property type="match status" value="1"/>
</dbReference>
<feature type="region of interest" description="Disordered" evidence="9">
    <location>
        <begin position="1"/>
        <end position="22"/>
    </location>
</feature>
<comment type="cofactor">
    <cofactor evidence="8">
        <name>Zn(2+)</name>
        <dbReference type="ChEBI" id="CHEBI:29105"/>
    </cofactor>
    <text evidence="8">Binds 1 zinc ion.</text>
</comment>
<evidence type="ECO:0000256" key="9">
    <source>
        <dbReference type="SAM" id="MobiDB-lite"/>
    </source>
</evidence>
<evidence type="ECO:0000259" key="10">
    <source>
        <dbReference type="Pfam" id="PF01432"/>
    </source>
</evidence>
<dbReference type="GO" id="GO:0006518">
    <property type="term" value="P:peptide metabolic process"/>
    <property type="evidence" value="ECO:0007669"/>
    <property type="project" value="TreeGrafter"/>
</dbReference>
<keyword evidence="5 8" id="KW-0862">Zinc</keyword>
<dbReference type="PANTHER" id="PTHR11804">
    <property type="entry name" value="PROTEASE M3 THIMET OLIGOPEPTIDASE-RELATED"/>
    <property type="match status" value="1"/>
</dbReference>
<dbReference type="Gene3D" id="1.20.1050.40">
    <property type="entry name" value="Endopeptidase. Chain P, domain 1"/>
    <property type="match status" value="1"/>
</dbReference>
<dbReference type="OrthoDB" id="534666at2759"/>
<dbReference type="Proteomes" id="UP000217199">
    <property type="component" value="Unassembled WGS sequence"/>
</dbReference>
<comment type="similarity">
    <text evidence="1 8">Belongs to the peptidase M3 family.</text>
</comment>
<sequence length="789" mass="89508">MIRLGLARSRSSTASSSSTLAPKSPSLLRAWTRTSPLCRSHYGSSVGAPLSTSIVHSSRRVTFSSQALSAASSSRSRAARPRVHYSARSASSFSFFQSSSDMDSLVPPQAPPTWQHSPDQVTQITKDTIEQVKAVFDKVAALDPKDCTFESVFLQLARAETDLQCLEPIQFYQNVSTSKELRDASNQAESLVRSFGVEIDMRVDVFNAKKHAAENIKAQGVKLNSEEQRLVEKMILDGRRAGLDLPEDKREELTAKKKQLSNLCIEFSKNFNEEAGKIFFTSEELKGVPKDVISGYEKQVDEQGNIKAYGITHKTPDVFPLFKYAQNPETRRKTFSSYENRLAINAPILNKILDIRREIASILGYKTWADYITEEKMVKTAKGVTDFLDDLEQKLRPVGLKDREALLALKKKEHETLGIPFDGEFYIWDYRYYDRKYIEERLSLNDTLVREYFPVAAVVPAVLKIYQDLLSVRFVPVKGTKLWHPDAELFSVWQADAKDESGFIGYCYLDLFPREAKYSHAAVWPLIPGYDQADGKRKYPIAAMVANLAKPTPERPALLRHDDVVTFFHEMGHVFHGLLSKTRFSRFHGTSVARDFVEAPSQMLENWCWEPKVLAQMSQHYETKKPLPDDLIKKIIESRYVNVGLYYLRQVFFAKYDIKVHTDKEPTDYTKLWNSLRESISLVKGSETAEPGQGTFAHITGGYDAGYYGYTYSLVFAADMYQTVFKKDPLSPELGSKYRQDILRPGGSRDEIDSLKSFLGREPNSAAFLKELFGTQNSGYAKPKNMNRL</sequence>
<dbReference type="InterPro" id="IPR024080">
    <property type="entry name" value="Neurolysin/TOP_N"/>
</dbReference>
<evidence type="ECO:0000256" key="4">
    <source>
        <dbReference type="ARBA" id="ARBA00022801"/>
    </source>
</evidence>
<protein>
    <submittedName>
        <fullName evidence="11">Metalloprotease</fullName>
    </submittedName>
</protein>
<dbReference type="InterPro" id="IPR001567">
    <property type="entry name" value="Pept_M3A_M3B_dom"/>
</dbReference>
<evidence type="ECO:0000256" key="7">
    <source>
        <dbReference type="ARBA" id="ARBA00025208"/>
    </source>
</evidence>
<dbReference type="Gene3D" id="3.40.390.10">
    <property type="entry name" value="Collagenase (Catalytic Domain)"/>
    <property type="match status" value="1"/>
</dbReference>
<dbReference type="InParanoid" id="A0A286UBI9"/>
<dbReference type="CDD" id="cd06455">
    <property type="entry name" value="M3A_TOP"/>
    <property type="match status" value="1"/>
</dbReference>
<keyword evidence="2 8" id="KW-0645">Protease</keyword>
<keyword evidence="3 8" id="KW-0479">Metal-binding</keyword>
<dbReference type="FunFam" id="3.40.390.10:FF:000006">
    <property type="entry name" value="Thimet oligopeptidase 1"/>
    <property type="match status" value="1"/>
</dbReference>
<dbReference type="AlphaFoldDB" id="A0A286UBI9"/>
<evidence type="ECO:0000256" key="1">
    <source>
        <dbReference type="ARBA" id="ARBA00006040"/>
    </source>
</evidence>
<dbReference type="EMBL" id="NBII01000007">
    <property type="protein sequence ID" value="PAV16905.1"/>
    <property type="molecule type" value="Genomic_DNA"/>
</dbReference>
<dbReference type="InterPro" id="IPR024077">
    <property type="entry name" value="Neurolysin/TOP_dom2"/>
</dbReference>
<evidence type="ECO:0000313" key="12">
    <source>
        <dbReference type="Proteomes" id="UP000217199"/>
    </source>
</evidence>
<dbReference type="GO" id="GO:0004222">
    <property type="term" value="F:metalloendopeptidase activity"/>
    <property type="evidence" value="ECO:0007669"/>
    <property type="project" value="InterPro"/>
</dbReference>
<dbReference type="Gene3D" id="1.10.1370.10">
    <property type="entry name" value="Neurolysin, domain 3"/>
    <property type="match status" value="1"/>
</dbReference>
<dbReference type="Pfam" id="PF01432">
    <property type="entry name" value="Peptidase_M3"/>
    <property type="match status" value="1"/>
</dbReference>
<dbReference type="InterPro" id="IPR024079">
    <property type="entry name" value="MetalloPept_cat_dom_sf"/>
</dbReference>
<gene>
    <name evidence="11" type="ORF">PNOK_0696900</name>
</gene>
<evidence type="ECO:0000313" key="11">
    <source>
        <dbReference type="EMBL" id="PAV16905.1"/>
    </source>
</evidence>
<evidence type="ECO:0000256" key="5">
    <source>
        <dbReference type="ARBA" id="ARBA00022833"/>
    </source>
</evidence>
<comment type="caution">
    <text evidence="11">The sequence shown here is derived from an EMBL/GenBank/DDBJ whole genome shotgun (WGS) entry which is preliminary data.</text>
</comment>
<evidence type="ECO:0000256" key="2">
    <source>
        <dbReference type="ARBA" id="ARBA00022670"/>
    </source>
</evidence>
<accession>A0A286UBI9</accession>
<keyword evidence="4 8" id="KW-0378">Hydrolase</keyword>
<reference evidence="11 12" key="1">
    <citation type="journal article" date="2017" name="Mol. Ecol.">
        <title>Comparative and population genomic landscape of Phellinus noxius: A hypervariable fungus causing root rot in trees.</title>
        <authorList>
            <person name="Chung C.L."/>
            <person name="Lee T.J."/>
            <person name="Akiba M."/>
            <person name="Lee H.H."/>
            <person name="Kuo T.H."/>
            <person name="Liu D."/>
            <person name="Ke H.M."/>
            <person name="Yokoi T."/>
            <person name="Roa M.B."/>
            <person name="Lu M.J."/>
            <person name="Chang Y.Y."/>
            <person name="Ann P.J."/>
            <person name="Tsai J.N."/>
            <person name="Chen C.Y."/>
            <person name="Tzean S.S."/>
            <person name="Ota Y."/>
            <person name="Hattori T."/>
            <person name="Sahashi N."/>
            <person name="Liou R.F."/>
            <person name="Kikuchi T."/>
            <person name="Tsai I.J."/>
        </authorList>
    </citation>
    <scope>NUCLEOTIDE SEQUENCE [LARGE SCALE GENOMIC DNA]</scope>
    <source>
        <strain evidence="11 12">FFPRI411160</strain>
    </source>
</reference>
<dbReference type="PANTHER" id="PTHR11804:SF84">
    <property type="entry name" value="SACCHAROLYSIN"/>
    <property type="match status" value="1"/>
</dbReference>
<comment type="function">
    <text evidence="7">Cleaves proteins, imported into the mitochondrion, to their mature size. While most mitochondrial precursor proteins are processed to the mature form in one step by mitochondrial processing peptidase (MPP), the sequential cleavage by MIP of an octapeptide after initial processing by MPP is a required step for a subgroup of nuclear-encoded precursor proteins destined for the matrix or the inner membrane.</text>
</comment>
<dbReference type="GO" id="GO:0005758">
    <property type="term" value="C:mitochondrial intermembrane space"/>
    <property type="evidence" value="ECO:0007669"/>
    <property type="project" value="TreeGrafter"/>
</dbReference>
<dbReference type="GO" id="GO:0046872">
    <property type="term" value="F:metal ion binding"/>
    <property type="evidence" value="ECO:0007669"/>
    <property type="project" value="UniProtKB-UniRule"/>
</dbReference>
<dbReference type="STRING" id="2282107.A0A286UBI9"/>
<dbReference type="GO" id="GO:0006508">
    <property type="term" value="P:proteolysis"/>
    <property type="evidence" value="ECO:0007669"/>
    <property type="project" value="UniProtKB-KW"/>
</dbReference>
<proteinExistence type="inferred from homology"/>
<dbReference type="InterPro" id="IPR045090">
    <property type="entry name" value="Pept_M3A_M3B"/>
</dbReference>
<keyword evidence="6 8" id="KW-0482">Metalloprotease</keyword>
<feature type="domain" description="Peptidase M3A/M3B catalytic" evidence="10">
    <location>
        <begin position="322"/>
        <end position="771"/>
    </location>
</feature>